<dbReference type="Proteomes" id="UP000295722">
    <property type="component" value="Unassembled WGS sequence"/>
</dbReference>
<evidence type="ECO:0000313" key="2">
    <source>
        <dbReference type="Proteomes" id="UP000295722"/>
    </source>
</evidence>
<protein>
    <submittedName>
        <fullName evidence="1">Uncharacterized protein</fullName>
    </submittedName>
</protein>
<reference evidence="1 2" key="1">
    <citation type="submission" date="2019-03" db="EMBL/GenBank/DDBJ databases">
        <title>Paraburkholderia sp. 4M-K11, isolated from subtropical forest soil.</title>
        <authorList>
            <person name="Gao Z.-H."/>
            <person name="Qiu L.-H."/>
        </authorList>
    </citation>
    <scope>NUCLEOTIDE SEQUENCE [LARGE SCALE GENOMIC DNA]</scope>
    <source>
        <strain evidence="1 2">4M-K11</strain>
    </source>
</reference>
<gene>
    <name evidence="1" type="ORF">EYW47_38235</name>
</gene>
<dbReference type="EMBL" id="SMRP01000046">
    <property type="protein sequence ID" value="TDG17331.1"/>
    <property type="molecule type" value="Genomic_DNA"/>
</dbReference>
<keyword evidence="2" id="KW-1185">Reference proteome</keyword>
<comment type="caution">
    <text evidence="1">The sequence shown here is derived from an EMBL/GenBank/DDBJ whole genome shotgun (WGS) entry which is preliminary data.</text>
</comment>
<evidence type="ECO:0000313" key="1">
    <source>
        <dbReference type="EMBL" id="TDG17331.1"/>
    </source>
</evidence>
<sequence>MQQALKPHVFTESGFEISERAHRPGKNRAKPCLRLVRSNRGTDQACGVCLAAALRMSCGLFFHLLQENLIAMYRLTEVRPRLIYELTHANLLGASRHGNPAPFIIFSCHIAVNCGASAGLVLSDR</sequence>
<dbReference type="AlphaFoldDB" id="A0A4R5LYG5"/>
<name>A0A4R5LYG5_9BURK</name>
<accession>A0A4R5LYG5</accession>
<dbReference type="RefSeq" id="WP_133199995.1">
    <property type="nucleotide sequence ID" value="NZ_JBHUCW010000030.1"/>
</dbReference>
<organism evidence="1 2">
    <name type="scientific">Paraburkholderia silviterrae</name>
    <dbReference type="NCBI Taxonomy" id="2528715"/>
    <lineage>
        <taxon>Bacteria</taxon>
        <taxon>Pseudomonadati</taxon>
        <taxon>Pseudomonadota</taxon>
        <taxon>Betaproteobacteria</taxon>
        <taxon>Burkholderiales</taxon>
        <taxon>Burkholderiaceae</taxon>
        <taxon>Paraburkholderia</taxon>
    </lineage>
</organism>
<proteinExistence type="predicted"/>